<evidence type="ECO:0000256" key="1">
    <source>
        <dbReference type="ARBA" id="ARBA00022722"/>
    </source>
</evidence>
<protein>
    <submittedName>
        <fullName evidence="6">CRISPR-associated protein Cas6</fullName>
    </submittedName>
</protein>
<feature type="domain" description="CRISPR-associated protein Cas6 C-terminal" evidence="5">
    <location>
        <begin position="140"/>
        <end position="258"/>
    </location>
</feature>
<dbReference type="GO" id="GO:0004519">
    <property type="term" value="F:endonuclease activity"/>
    <property type="evidence" value="ECO:0007669"/>
    <property type="project" value="UniProtKB-KW"/>
</dbReference>
<dbReference type="AlphaFoldDB" id="A4J507"/>
<dbReference type="Pfam" id="PF21350">
    <property type="entry name" value="Cas6_I-A"/>
    <property type="match status" value="1"/>
</dbReference>
<keyword evidence="3" id="KW-0378">Hydrolase</keyword>
<reference evidence="6 7" key="1">
    <citation type="submission" date="2007-03" db="EMBL/GenBank/DDBJ databases">
        <title>Complete sequence of Desulfotomaculum reducens MI-1.</title>
        <authorList>
            <consortium name="US DOE Joint Genome Institute"/>
            <person name="Copeland A."/>
            <person name="Lucas S."/>
            <person name="Lapidus A."/>
            <person name="Barry K."/>
            <person name="Detter J.C."/>
            <person name="Glavina del Rio T."/>
            <person name="Hammon N."/>
            <person name="Israni S."/>
            <person name="Dalin E."/>
            <person name="Tice H."/>
            <person name="Pitluck S."/>
            <person name="Sims D."/>
            <person name="Brettin T."/>
            <person name="Bruce D."/>
            <person name="Han C."/>
            <person name="Tapia R."/>
            <person name="Schmutz J."/>
            <person name="Larimer F."/>
            <person name="Land M."/>
            <person name="Hauser L."/>
            <person name="Kyrpides N."/>
            <person name="Kim E."/>
            <person name="Tebo B.M."/>
            <person name="Richardson P."/>
        </authorList>
    </citation>
    <scope>NUCLEOTIDE SEQUENCE [LARGE SCALE GENOMIC DNA]</scope>
    <source>
        <strain evidence="6 7">MI-1</strain>
    </source>
</reference>
<organism evidence="6 7">
    <name type="scientific">Desulforamulus reducens (strain ATCC BAA-1160 / DSM 100696 / MI-1)</name>
    <name type="common">Desulfotomaculum reducens</name>
    <dbReference type="NCBI Taxonomy" id="349161"/>
    <lineage>
        <taxon>Bacteria</taxon>
        <taxon>Bacillati</taxon>
        <taxon>Bacillota</taxon>
        <taxon>Clostridia</taxon>
        <taxon>Eubacteriales</taxon>
        <taxon>Peptococcaceae</taxon>
        <taxon>Desulforamulus</taxon>
    </lineage>
</organism>
<dbReference type="OrthoDB" id="425607at2"/>
<evidence type="ECO:0000256" key="2">
    <source>
        <dbReference type="ARBA" id="ARBA00022759"/>
    </source>
</evidence>
<dbReference type="GO" id="GO:0051607">
    <property type="term" value="P:defense response to virus"/>
    <property type="evidence" value="ECO:0007669"/>
    <property type="project" value="UniProtKB-KW"/>
</dbReference>
<evidence type="ECO:0000256" key="4">
    <source>
        <dbReference type="ARBA" id="ARBA00023118"/>
    </source>
</evidence>
<gene>
    <name evidence="6" type="ordered locus">Dred_1632</name>
</gene>
<keyword evidence="7" id="KW-1185">Reference proteome</keyword>
<dbReference type="InterPro" id="IPR019267">
    <property type="entry name" value="CRISPR-assoc_Cas6_C"/>
</dbReference>
<dbReference type="CDD" id="cd21141">
    <property type="entry name" value="Cas6_III-like"/>
    <property type="match status" value="1"/>
</dbReference>
<dbReference type="Pfam" id="PF10040">
    <property type="entry name" value="CRISPR_Cas6"/>
    <property type="match status" value="1"/>
</dbReference>
<evidence type="ECO:0000313" key="7">
    <source>
        <dbReference type="Proteomes" id="UP000001556"/>
    </source>
</evidence>
<dbReference type="NCBIfam" id="TIGR01877">
    <property type="entry name" value="cas_cas6"/>
    <property type="match status" value="1"/>
</dbReference>
<dbReference type="InterPro" id="IPR045747">
    <property type="entry name" value="CRISPR-assoc_prot_Cas6_N_sf"/>
</dbReference>
<dbReference type="eggNOG" id="COG5551">
    <property type="taxonomic scope" value="Bacteria"/>
</dbReference>
<keyword evidence="1" id="KW-0540">Nuclease</keyword>
<dbReference type="Proteomes" id="UP000001556">
    <property type="component" value="Chromosome"/>
</dbReference>
<dbReference type="GO" id="GO:0016788">
    <property type="term" value="F:hydrolase activity, acting on ester bonds"/>
    <property type="evidence" value="ECO:0007669"/>
    <property type="project" value="InterPro"/>
</dbReference>
<dbReference type="InterPro" id="IPR010156">
    <property type="entry name" value="CRISPR-assoc_prot_Cas6"/>
</dbReference>
<keyword evidence="4" id="KW-0051">Antiviral defense</keyword>
<dbReference type="KEGG" id="drm:Dred_1632"/>
<dbReference type="Gene3D" id="3.30.70.1890">
    <property type="match status" value="1"/>
</dbReference>
<dbReference type="HOGENOM" id="CLU_063836_1_0_9"/>
<evidence type="ECO:0000313" key="6">
    <source>
        <dbReference type="EMBL" id="ABO50160.1"/>
    </source>
</evidence>
<dbReference type="RefSeq" id="WP_011877975.1">
    <property type="nucleotide sequence ID" value="NC_009253.1"/>
</dbReference>
<accession>A4J507</accession>
<dbReference type="STRING" id="349161.Dred_1632"/>
<name>A4J507_DESRM</name>
<sequence length="265" mass="30666">MLTALQVELEAVADGALPVGNALYIHGLFFRLLQEVNINISDYLHNVQSIKPYTLSTLQGVKQNKGWCSVCQGKKYRFRATFMQEEVFLNFYEVVYSYYVNKKTVKIGNIDFLVSKIDLERTNKFEDLIGNEVNLQKFEIDFLSPTNFRVNGIQHIFPDSHTVFKSYKNRWNTFCPNHLIFPEHDLSLIYDGCYSVRYNLHTEIIEMGKYKMVGFKGTCRYEINPKLSGELRDRASGLLKFARYCGTGYKTTMGLGQTKVSFMIK</sequence>
<evidence type="ECO:0000256" key="3">
    <source>
        <dbReference type="ARBA" id="ARBA00022801"/>
    </source>
</evidence>
<dbReference type="EMBL" id="CP000612">
    <property type="protein sequence ID" value="ABO50160.1"/>
    <property type="molecule type" value="Genomic_DNA"/>
</dbReference>
<proteinExistence type="predicted"/>
<evidence type="ECO:0000259" key="5">
    <source>
        <dbReference type="Pfam" id="PF10040"/>
    </source>
</evidence>
<keyword evidence="2" id="KW-0255">Endonuclease</keyword>
<dbReference type="Gene3D" id="3.30.70.1900">
    <property type="match status" value="1"/>
</dbReference>